<evidence type="ECO:0000313" key="6">
    <source>
        <dbReference type="Proteomes" id="UP000310719"/>
    </source>
</evidence>
<evidence type="ECO:0000256" key="3">
    <source>
        <dbReference type="ARBA" id="ARBA00022989"/>
    </source>
</evidence>
<keyword evidence="3" id="KW-1133">Transmembrane helix</keyword>
<evidence type="ECO:0000256" key="4">
    <source>
        <dbReference type="ARBA" id="ARBA00023136"/>
    </source>
</evidence>
<sequence>MWPELKISGNVKQNKVDVHGSLKGNSYLQWIIPGLHVALGRNTADIKGELGVKDLDLDATIDAPNLDNALPGLGGTAKGLVKVRGTVEAPQLLADITANGLRWQELTIARVRVDGDVKSTDQIAGHMNLRVDRISQPGVNLNQVTLEAKGSEKQHDLQLRVQGDPVSGQLHLAGSFDRKEMRWKGTLDNTRFATPVGPWSLTRSIALDYRNAEQKVSIGPHCWTNPNAELCVPQTIDAGPKGGR</sequence>
<accession>A0A4U9HH64</accession>
<dbReference type="Proteomes" id="UP000310719">
    <property type="component" value="Chromosome"/>
</dbReference>
<dbReference type="PANTHER" id="PTHR36985">
    <property type="entry name" value="TRANSLOCATION AND ASSEMBLY MODULE SUBUNIT TAMB"/>
    <property type="match status" value="1"/>
</dbReference>
<keyword evidence="4" id="KW-0472">Membrane</keyword>
<dbReference type="AlphaFoldDB" id="A0A4U9HH64"/>
<dbReference type="PANTHER" id="PTHR36985:SF1">
    <property type="entry name" value="TRANSLOCATION AND ASSEMBLY MODULE SUBUNIT TAMB"/>
    <property type="match status" value="1"/>
</dbReference>
<keyword evidence="2" id="KW-0812">Transmembrane</keyword>
<evidence type="ECO:0000256" key="2">
    <source>
        <dbReference type="ARBA" id="ARBA00022692"/>
    </source>
</evidence>
<protein>
    <recommendedName>
        <fullName evidence="7">Translocation and assembly module for autotransporter export, inner membrane subunit</fullName>
    </recommendedName>
</protein>
<evidence type="ECO:0000256" key="1">
    <source>
        <dbReference type="ARBA" id="ARBA00004167"/>
    </source>
</evidence>
<evidence type="ECO:0000313" key="5">
    <source>
        <dbReference type="EMBL" id="VTP63025.1"/>
    </source>
</evidence>
<dbReference type="GO" id="GO:0009306">
    <property type="term" value="P:protein secretion"/>
    <property type="evidence" value="ECO:0007669"/>
    <property type="project" value="TreeGrafter"/>
</dbReference>
<dbReference type="GO" id="GO:0097347">
    <property type="term" value="C:TAM protein secretion complex"/>
    <property type="evidence" value="ECO:0007669"/>
    <property type="project" value="TreeGrafter"/>
</dbReference>
<name>A0A4U9HH64_9ENTR</name>
<gene>
    <name evidence="5" type="ORF">NCTC13032_00651</name>
</gene>
<reference evidence="5 6" key="1">
    <citation type="submission" date="2019-05" db="EMBL/GenBank/DDBJ databases">
        <authorList>
            <consortium name="Pathogen Informatics"/>
        </authorList>
    </citation>
    <scope>NUCLEOTIDE SEQUENCE [LARGE SCALE GENOMIC DNA]</scope>
    <source>
        <strain evidence="5 6">NCTC13032</strain>
    </source>
</reference>
<evidence type="ECO:0008006" key="7">
    <source>
        <dbReference type="Google" id="ProtNLM"/>
    </source>
</evidence>
<proteinExistence type="predicted"/>
<dbReference type="EMBL" id="LR590464">
    <property type="protein sequence ID" value="VTP63025.1"/>
    <property type="molecule type" value="Genomic_DNA"/>
</dbReference>
<comment type="subcellular location">
    <subcellularLocation>
        <location evidence="1">Membrane</location>
        <topology evidence="1">Single-pass membrane protein</topology>
    </subcellularLocation>
</comment>
<dbReference type="GO" id="GO:0005886">
    <property type="term" value="C:plasma membrane"/>
    <property type="evidence" value="ECO:0007669"/>
    <property type="project" value="TreeGrafter"/>
</dbReference>
<organism evidence="5 6">
    <name type="scientific">Leclercia adecarboxylata</name>
    <dbReference type="NCBI Taxonomy" id="83655"/>
    <lineage>
        <taxon>Bacteria</taxon>
        <taxon>Pseudomonadati</taxon>
        <taxon>Pseudomonadota</taxon>
        <taxon>Gammaproteobacteria</taxon>
        <taxon>Enterobacterales</taxon>
        <taxon>Enterobacteriaceae</taxon>
        <taxon>Leclercia</taxon>
    </lineage>
</organism>